<evidence type="ECO:0000259" key="1">
    <source>
        <dbReference type="Pfam" id="PF03496"/>
    </source>
</evidence>
<dbReference type="NCBIfam" id="TIGR01641">
    <property type="entry name" value="phageSPP1_gp7"/>
    <property type="match status" value="1"/>
</dbReference>
<sequence length="548" mass="64138">MRMDWEKRIEKLNENVFRESEEYVKGIRKIYDFEVNKIQDKIYNHLTKLQAEAGGISLFEAKKMLNDKELSLFKMDLDEFMKKSKGSITPEIERELDIISHRVRISKLQAMELELKKTVANLMSKEDKGLFNHLGKTYEKRYYNELYELHRIVGYSNFQSIDKGTLKTILKTPWTSDGNEFSNRIWERGNKLVNSLKDNLTRDIIRGTSPDESIKNIAKEFETSKYNAVRLVMTETAAINSKAVQDSYKKLGVEKYEIIATLDLKTSQICRDMDGRVFEYKDYKIGITAPPFHPNCRTTTVPYFDDIDDETRMIRNPETGKSERIEKLSYGEWYEKYVDVSSEKEYTNNKQMFGSGFETIIFKKYSEFVEFYGQDKLDEFEWSVNAEEAESIAYYSHRGDETINSILRSGKIKGEIERHIRNIDNVISNFDLPDKISVYRGSDLDFLYKKFETSNIQEFIGKSYIDKGYVSTSIILEKAFCEKEAMFEIYVPKGKGIGAMISSFSNHFDEYEFLLKRDLEFKILDVKEMGLIVNNRTMPLLIMEVKNV</sequence>
<evidence type="ECO:0000313" key="3">
    <source>
        <dbReference type="EMBL" id="SMB87164.1"/>
    </source>
</evidence>
<dbReference type="Gene3D" id="3.90.176.10">
    <property type="entry name" value="Toxin ADP-ribosyltransferase, Chain A, domain 1"/>
    <property type="match status" value="1"/>
</dbReference>
<organism evidence="3 4">
    <name type="scientific">Peptoniphilus asaccharolyticus DSM 20463</name>
    <dbReference type="NCBI Taxonomy" id="573058"/>
    <lineage>
        <taxon>Bacteria</taxon>
        <taxon>Bacillati</taxon>
        <taxon>Bacillota</taxon>
        <taxon>Tissierellia</taxon>
        <taxon>Tissierellales</taxon>
        <taxon>Peptoniphilaceae</taxon>
        <taxon>Peptoniphilus</taxon>
    </lineage>
</organism>
<dbReference type="InterPro" id="IPR003540">
    <property type="entry name" value="ADP-ribosyltransferase"/>
</dbReference>
<dbReference type="PROSITE" id="PS51996">
    <property type="entry name" value="TR_MART"/>
    <property type="match status" value="1"/>
</dbReference>
<dbReference type="AlphaFoldDB" id="A0A1W1V2B5"/>
<dbReference type="Pfam" id="PF03496">
    <property type="entry name" value="ADPrib_exo_Tox"/>
    <property type="match status" value="1"/>
</dbReference>
<dbReference type="EMBL" id="FWWR01000009">
    <property type="protein sequence ID" value="SMB87164.1"/>
    <property type="molecule type" value="Genomic_DNA"/>
</dbReference>
<protein>
    <submittedName>
        <fullName evidence="3">Phage putative head morphogenesis protein, SPP1 gp7 family</fullName>
    </submittedName>
</protein>
<evidence type="ECO:0000313" key="4">
    <source>
        <dbReference type="Proteomes" id="UP000192368"/>
    </source>
</evidence>
<keyword evidence="4" id="KW-1185">Reference proteome</keyword>
<reference evidence="4" key="1">
    <citation type="submission" date="2017-04" db="EMBL/GenBank/DDBJ databases">
        <authorList>
            <person name="Varghese N."/>
            <person name="Submissions S."/>
        </authorList>
    </citation>
    <scope>NUCLEOTIDE SEQUENCE [LARGE SCALE GENOMIC DNA]</scope>
    <source>
        <strain evidence="4">DSM 20463</strain>
    </source>
</reference>
<gene>
    <name evidence="3" type="ORF">SAMN00017477_1036</name>
</gene>
<dbReference type="InterPro" id="IPR006528">
    <property type="entry name" value="Phage_head_morphogenesis_dom"/>
</dbReference>
<feature type="domain" description="Phage head morphogenesis" evidence="2">
    <location>
        <begin position="195"/>
        <end position="300"/>
    </location>
</feature>
<proteinExistence type="predicted"/>
<dbReference type="STRING" id="573058.SAMN00017477_1036"/>
<dbReference type="Proteomes" id="UP000192368">
    <property type="component" value="Unassembled WGS sequence"/>
</dbReference>
<dbReference type="Pfam" id="PF04233">
    <property type="entry name" value="Phage_Mu_F"/>
    <property type="match status" value="1"/>
</dbReference>
<dbReference type="GO" id="GO:0005576">
    <property type="term" value="C:extracellular region"/>
    <property type="evidence" value="ECO:0007669"/>
    <property type="project" value="InterPro"/>
</dbReference>
<feature type="domain" description="ADP ribosyltransferase" evidence="1">
    <location>
        <begin position="372"/>
        <end position="529"/>
    </location>
</feature>
<evidence type="ECO:0000259" key="2">
    <source>
        <dbReference type="Pfam" id="PF04233"/>
    </source>
</evidence>
<accession>A0A1W1V2B5</accession>
<name>A0A1W1V2B5_PEPAS</name>
<dbReference type="SUPFAM" id="SSF56399">
    <property type="entry name" value="ADP-ribosylation"/>
    <property type="match status" value="1"/>
</dbReference>